<protein>
    <recommendedName>
        <fullName evidence="4">Carrier domain-containing protein</fullName>
    </recommendedName>
</protein>
<dbReference type="Proteomes" id="UP000062788">
    <property type="component" value="Unassembled WGS sequence"/>
</dbReference>
<evidence type="ECO:0000256" key="1">
    <source>
        <dbReference type="ARBA" id="ARBA00022450"/>
    </source>
</evidence>
<dbReference type="FunFam" id="1.10.1200.10:FF:000016">
    <property type="entry name" value="Non-ribosomal peptide synthase"/>
    <property type="match status" value="1"/>
</dbReference>
<sequence length="106" mass="11501">MGQNSSRVGAAVPLPVPETDNSVAPRTETVIAEIWREVLEVPEVRAQDNFFDLGGHSILLSVVGEHIARRLGKSVALLDMFSHPTVRALARHVDQIPEESADDHAG</sequence>
<dbReference type="GO" id="GO:0043041">
    <property type="term" value="P:amino acid activation for nonribosomal peptide biosynthetic process"/>
    <property type="evidence" value="ECO:0007669"/>
    <property type="project" value="TreeGrafter"/>
</dbReference>
<dbReference type="InterPro" id="IPR036736">
    <property type="entry name" value="ACP-like_sf"/>
</dbReference>
<dbReference type="InterPro" id="IPR009081">
    <property type="entry name" value="PP-bd_ACP"/>
</dbReference>
<dbReference type="GO" id="GO:0031177">
    <property type="term" value="F:phosphopantetheine binding"/>
    <property type="evidence" value="ECO:0007669"/>
    <property type="project" value="InterPro"/>
</dbReference>
<dbReference type="GO" id="GO:0044550">
    <property type="term" value="P:secondary metabolite biosynthetic process"/>
    <property type="evidence" value="ECO:0007669"/>
    <property type="project" value="TreeGrafter"/>
</dbReference>
<dbReference type="EMBL" id="LOWA01000030">
    <property type="protein sequence ID" value="KVE27435.1"/>
    <property type="molecule type" value="Genomic_DNA"/>
</dbReference>
<gene>
    <name evidence="5" type="ORF">WS67_11725</name>
</gene>
<dbReference type="SUPFAM" id="SSF47336">
    <property type="entry name" value="ACP-like"/>
    <property type="match status" value="1"/>
</dbReference>
<dbReference type="RefSeq" id="WP_125910443.1">
    <property type="nucleotide sequence ID" value="NZ_LOWA01000030.1"/>
</dbReference>
<keyword evidence="2" id="KW-0597">Phosphoprotein</keyword>
<dbReference type="PANTHER" id="PTHR45527:SF1">
    <property type="entry name" value="FATTY ACID SYNTHASE"/>
    <property type="match status" value="1"/>
</dbReference>
<dbReference type="Pfam" id="PF00550">
    <property type="entry name" value="PP-binding"/>
    <property type="match status" value="1"/>
</dbReference>
<accession>A0A103E332</accession>
<dbReference type="OrthoDB" id="6297021at2"/>
<dbReference type="GO" id="GO:0072330">
    <property type="term" value="P:monocarboxylic acid biosynthetic process"/>
    <property type="evidence" value="ECO:0007669"/>
    <property type="project" value="UniProtKB-ARBA"/>
</dbReference>
<evidence type="ECO:0000259" key="4">
    <source>
        <dbReference type="PROSITE" id="PS50075"/>
    </source>
</evidence>
<name>A0A103E332_9BURK</name>
<evidence type="ECO:0000313" key="5">
    <source>
        <dbReference type="EMBL" id="KVE27435.1"/>
    </source>
</evidence>
<keyword evidence="6" id="KW-1185">Reference proteome</keyword>
<dbReference type="GO" id="GO:0005737">
    <property type="term" value="C:cytoplasm"/>
    <property type="evidence" value="ECO:0007669"/>
    <property type="project" value="TreeGrafter"/>
</dbReference>
<feature type="domain" description="Carrier" evidence="4">
    <location>
        <begin position="22"/>
        <end position="97"/>
    </location>
</feature>
<dbReference type="SMART" id="SM00823">
    <property type="entry name" value="PKS_PP"/>
    <property type="match status" value="1"/>
</dbReference>
<dbReference type="InterPro" id="IPR020806">
    <property type="entry name" value="PKS_PP-bd"/>
</dbReference>
<dbReference type="PROSITE" id="PS50075">
    <property type="entry name" value="CARRIER"/>
    <property type="match status" value="1"/>
</dbReference>
<dbReference type="Gene3D" id="1.10.1200.10">
    <property type="entry name" value="ACP-like"/>
    <property type="match status" value="1"/>
</dbReference>
<proteinExistence type="predicted"/>
<feature type="region of interest" description="Disordered" evidence="3">
    <location>
        <begin position="1"/>
        <end position="25"/>
    </location>
</feature>
<comment type="caution">
    <text evidence="5">The sequence shown here is derived from an EMBL/GenBank/DDBJ whole genome shotgun (WGS) entry which is preliminary data.</text>
</comment>
<evidence type="ECO:0000313" key="6">
    <source>
        <dbReference type="Proteomes" id="UP000062788"/>
    </source>
</evidence>
<dbReference type="AlphaFoldDB" id="A0A103E332"/>
<evidence type="ECO:0000256" key="3">
    <source>
        <dbReference type="SAM" id="MobiDB-lite"/>
    </source>
</evidence>
<organism evidence="5 6">
    <name type="scientific">Burkholderia singularis</name>
    <dbReference type="NCBI Taxonomy" id="1503053"/>
    <lineage>
        <taxon>Bacteria</taxon>
        <taxon>Pseudomonadati</taxon>
        <taxon>Pseudomonadota</taxon>
        <taxon>Betaproteobacteria</taxon>
        <taxon>Burkholderiales</taxon>
        <taxon>Burkholderiaceae</taxon>
        <taxon>Burkholderia</taxon>
        <taxon>pseudomallei group</taxon>
    </lineage>
</organism>
<keyword evidence="1" id="KW-0596">Phosphopantetheine</keyword>
<dbReference type="PANTHER" id="PTHR45527">
    <property type="entry name" value="NONRIBOSOMAL PEPTIDE SYNTHETASE"/>
    <property type="match status" value="1"/>
</dbReference>
<reference evidence="5 6" key="1">
    <citation type="submission" date="2015-11" db="EMBL/GenBank/DDBJ databases">
        <title>Expanding the genomic diversity of Burkholderia species for the development of highly accurate diagnostics.</title>
        <authorList>
            <person name="Sahl J."/>
            <person name="Keim P."/>
            <person name="Wagner D."/>
        </authorList>
    </citation>
    <scope>NUCLEOTIDE SEQUENCE [LARGE SCALE GENOMIC DNA]</scope>
    <source>
        <strain evidence="5 6">TSV85</strain>
    </source>
</reference>
<evidence type="ECO:0000256" key="2">
    <source>
        <dbReference type="ARBA" id="ARBA00022553"/>
    </source>
</evidence>